<comment type="caution">
    <text evidence="2">The sequence shown here is derived from an EMBL/GenBank/DDBJ whole genome shotgun (WGS) entry which is preliminary data.</text>
</comment>
<protein>
    <submittedName>
        <fullName evidence="2">Uncharacterized protein</fullName>
    </submittedName>
</protein>
<name>A0AAW9CXL2_BURTH</name>
<dbReference type="EMBL" id="QXCT01000002">
    <property type="protein sequence ID" value="MDW9255655.1"/>
    <property type="molecule type" value="Genomic_DNA"/>
</dbReference>
<feature type="compositionally biased region" description="Basic residues" evidence="1">
    <location>
        <begin position="59"/>
        <end position="70"/>
    </location>
</feature>
<evidence type="ECO:0000313" key="3">
    <source>
        <dbReference type="Proteomes" id="UP001272137"/>
    </source>
</evidence>
<evidence type="ECO:0000313" key="2">
    <source>
        <dbReference type="EMBL" id="MDW9255655.1"/>
    </source>
</evidence>
<accession>A0AAW9CXL2</accession>
<sequence>MRQPRRARAAKASQRGASPFSGRAGLHGRAASRFSGFVGTSNFRRPPPTSPQALLHAAAARRRSTHRTHRSLADSRIALSAALSQPRLIGHRIRPGAPARRSPPHIGASLHENSFNPGSAAPLSRLLVTARRVTSAARRFRNPR</sequence>
<feature type="region of interest" description="Disordered" evidence="1">
    <location>
        <begin position="93"/>
        <end position="120"/>
    </location>
</feature>
<organism evidence="2 3">
    <name type="scientific">Burkholderia thailandensis</name>
    <dbReference type="NCBI Taxonomy" id="57975"/>
    <lineage>
        <taxon>Bacteria</taxon>
        <taxon>Pseudomonadati</taxon>
        <taxon>Pseudomonadota</taxon>
        <taxon>Betaproteobacteria</taxon>
        <taxon>Burkholderiales</taxon>
        <taxon>Burkholderiaceae</taxon>
        <taxon>Burkholderia</taxon>
        <taxon>pseudomallei group</taxon>
    </lineage>
</organism>
<evidence type="ECO:0000256" key="1">
    <source>
        <dbReference type="SAM" id="MobiDB-lite"/>
    </source>
</evidence>
<proteinExistence type="predicted"/>
<dbReference type="AlphaFoldDB" id="A0AAW9CXL2"/>
<reference evidence="2" key="1">
    <citation type="submission" date="2018-08" db="EMBL/GenBank/DDBJ databases">
        <title>Identification of Burkholderia cepacia strains that express a Burkholderia pseudomallei-like capsular polysaccharide.</title>
        <authorList>
            <person name="Burtnick M.N."/>
            <person name="Vongsouvath M."/>
            <person name="Newton P."/>
            <person name="Wuthiekanun V."/>
            <person name="Limmathurotsakul D."/>
            <person name="Brett P.J."/>
            <person name="Chantratita N."/>
            <person name="Dance D.A."/>
        </authorList>
    </citation>
    <scope>NUCLEOTIDE SEQUENCE</scope>
    <source>
        <strain evidence="2">SBXCC001</strain>
    </source>
</reference>
<dbReference type="Proteomes" id="UP001272137">
    <property type="component" value="Unassembled WGS sequence"/>
</dbReference>
<feature type="region of interest" description="Disordered" evidence="1">
    <location>
        <begin position="1"/>
        <end position="73"/>
    </location>
</feature>
<gene>
    <name evidence="2" type="ORF">C7S16_3226</name>
</gene>